<keyword evidence="7 10" id="KW-0472">Membrane</keyword>
<dbReference type="AlphaFoldDB" id="A0A1H2PJN1"/>
<dbReference type="InterPro" id="IPR010627">
    <property type="entry name" value="Prepilin_pept_A24_N"/>
</dbReference>
<evidence type="ECO:0000313" key="13">
    <source>
        <dbReference type="EMBL" id="SDV46553.1"/>
    </source>
</evidence>
<evidence type="ECO:0000256" key="4">
    <source>
        <dbReference type="ARBA" id="ARBA00022519"/>
    </source>
</evidence>
<feature type="transmembrane region" description="Helical" evidence="10">
    <location>
        <begin position="219"/>
        <end position="236"/>
    </location>
</feature>
<evidence type="ECO:0000256" key="9">
    <source>
        <dbReference type="RuleBase" id="RU003794"/>
    </source>
</evidence>
<feature type="transmembrane region" description="Helical" evidence="10">
    <location>
        <begin position="147"/>
        <end position="163"/>
    </location>
</feature>
<feature type="transmembrane region" description="Helical" evidence="10">
    <location>
        <begin position="169"/>
        <end position="189"/>
    </location>
</feature>
<dbReference type="GO" id="GO:0032259">
    <property type="term" value="P:methylation"/>
    <property type="evidence" value="ECO:0007669"/>
    <property type="project" value="UniProtKB-KW"/>
</dbReference>
<comment type="catalytic activity">
    <reaction evidence="9">
        <text>Typically cleaves a -Gly-|-Phe- bond to release an N-terminal, basic peptide of 5-8 residues from type IV prepilin, and then N-methylates the new N-terminal amino group, the methyl donor being S-adenosyl-L-methionine.</text>
        <dbReference type="EC" id="3.4.23.43"/>
    </reaction>
</comment>
<feature type="transmembrane region" description="Helical" evidence="10">
    <location>
        <begin position="124"/>
        <end position="140"/>
    </location>
</feature>
<dbReference type="InterPro" id="IPR050882">
    <property type="entry name" value="Prepilin_peptidase/N-MTase"/>
</dbReference>
<dbReference type="EC" id="2.1.1.-" evidence="9"/>
<protein>
    <recommendedName>
        <fullName evidence="9">Prepilin leader peptidase/N-methyltransferase</fullName>
        <ecNumber evidence="9">2.1.1.-</ecNumber>
        <ecNumber evidence="9">3.4.23.43</ecNumber>
    </recommendedName>
</protein>
<evidence type="ECO:0000256" key="8">
    <source>
        <dbReference type="RuleBase" id="RU003793"/>
    </source>
</evidence>
<keyword evidence="9" id="KW-0378">Hydrolase</keyword>
<keyword evidence="14" id="KW-1185">Reference proteome</keyword>
<evidence type="ECO:0000259" key="12">
    <source>
        <dbReference type="Pfam" id="PF06750"/>
    </source>
</evidence>
<gene>
    <name evidence="13" type="ORF">SAMN05216551_101428</name>
</gene>
<keyword evidence="9" id="KW-0645">Protease</keyword>
<dbReference type="PRINTS" id="PR00864">
    <property type="entry name" value="PREPILNPTASE"/>
</dbReference>
<dbReference type="PANTHER" id="PTHR30487">
    <property type="entry name" value="TYPE 4 PREPILIN-LIKE PROTEINS LEADER PEPTIDE-PROCESSING ENZYME"/>
    <property type="match status" value="1"/>
</dbReference>
<dbReference type="EC" id="3.4.23.43" evidence="9"/>
<evidence type="ECO:0000256" key="5">
    <source>
        <dbReference type="ARBA" id="ARBA00022692"/>
    </source>
</evidence>
<feature type="domain" description="Prepilin peptidase A24 N-terminal" evidence="12">
    <location>
        <begin position="26"/>
        <end position="118"/>
    </location>
</feature>
<dbReference type="OrthoDB" id="9789291at2"/>
<dbReference type="PANTHER" id="PTHR30487:SF0">
    <property type="entry name" value="PREPILIN LEADER PEPTIDASE_N-METHYLTRANSFERASE-RELATED"/>
    <property type="match status" value="1"/>
</dbReference>
<dbReference type="Gene3D" id="1.20.120.1220">
    <property type="match status" value="1"/>
</dbReference>
<name>A0A1H2PJN1_9BURK</name>
<dbReference type="GO" id="GO:0004190">
    <property type="term" value="F:aspartic-type endopeptidase activity"/>
    <property type="evidence" value="ECO:0007669"/>
    <property type="project" value="UniProtKB-EC"/>
</dbReference>
<evidence type="ECO:0000256" key="7">
    <source>
        <dbReference type="ARBA" id="ARBA00023136"/>
    </source>
</evidence>
<dbReference type="EMBL" id="FNLO01000001">
    <property type="protein sequence ID" value="SDV46553.1"/>
    <property type="molecule type" value="Genomic_DNA"/>
</dbReference>
<proteinExistence type="inferred from homology"/>
<accession>A0A1H2PJN1</accession>
<evidence type="ECO:0000256" key="10">
    <source>
        <dbReference type="SAM" id="Phobius"/>
    </source>
</evidence>
<dbReference type="InterPro" id="IPR014032">
    <property type="entry name" value="Peptidase_A24A_bac"/>
</dbReference>
<evidence type="ECO:0000256" key="2">
    <source>
        <dbReference type="ARBA" id="ARBA00005801"/>
    </source>
</evidence>
<dbReference type="RefSeq" id="WP_091904060.1">
    <property type="nucleotide sequence ID" value="NZ_FNLO01000001.1"/>
</dbReference>
<keyword evidence="6 10" id="KW-1133">Transmembrane helix</keyword>
<comment type="similarity">
    <text evidence="2 8">Belongs to the peptidase A24 family.</text>
</comment>
<dbReference type="GO" id="GO:0006465">
    <property type="term" value="P:signal peptide processing"/>
    <property type="evidence" value="ECO:0007669"/>
    <property type="project" value="TreeGrafter"/>
</dbReference>
<dbReference type="STRING" id="1770053.SAMN05216551_101428"/>
<keyword evidence="9 13" id="KW-0808">Transferase</keyword>
<reference evidence="14" key="1">
    <citation type="submission" date="2016-09" db="EMBL/GenBank/DDBJ databases">
        <authorList>
            <person name="Varghese N."/>
            <person name="Submissions S."/>
        </authorList>
    </citation>
    <scope>NUCLEOTIDE SEQUENCE [LARGE SCALE GENOMIC DNA]</scope>
    <source>
        <strain evidence="14">JS23</strain>
    </source>
</reference>
<dbReference type="InterPro" id="IPR000045">
    <property type="entry name" value="Prepilin_IV_endopep_pep"/>
</dbReference>
<organism evidence="13 14">
    <name type="scientific">Chitinasiproducens palmae</name>
    <dbReference type="NCBI Taxonomy" id="1770053"/>
    <lineage>
        <taxon>Bacteria</taxon>
        <taxon>Pseudomonadati</taxon>
        <taxon>Pseudomonadota</taxon>
        <taxon>Betaproteobacteria</taxon>
        <taxon>Burkholderiales</taxon>
        <taxon>Burkholderiaceae</taxon>
        <taxon>Chitinasiproducens</taxon>
    </lineage>
</organism>
<keyword evidence="3" id="KW-1003">Cell membrane</keyword>
<keyword evidence="4" id="KW-0997">Cell inner membrane</keyword>
<dbReference type="Pfam" id="PF01478">
    <property type="entry name" value="Peptidase_A24"/>
    <property type="match status" value="1"/>
</dbReference>
<dbReference type="GO" id="GO:0008168">
    <property type="term" value="F:methyltransferase activity"/>
    <property type="evidence" value="ECO:0007669"/>
    <property type="project" value="UniProtKB-KW"/>
</dbReference>
<evidence type="ECO:0000256" key="6">
    <source>
        <dbReference type="ARBA" id="ARBA00022989"/>
    </source>
</evidence>
<comment type="function">
    <text evidence="9">Plays an essential role in type IV pili and type II pseudopili formation by proteolytically removing the leader sequence from substrate proteins and subsequently monomethylating the alpha-amino group of the newly exposed N-terminal phenylalanine.</text>
</comment>
<evidence type="ECO:0000256" key="3">
    <source>
        <dbReference type="ARBA" id="ARBA00022475"/>
    </source>
</evidence>
<dbReference type="Pfam" id="PF06750">
    <property type="entry name" value="A24_N_bact"/>
    <property type="match status" value="1"/>
</dbReference>
<dbReference type="Proteomes" id="UP000243719">
    <property type="component" value="Unassembled WGS sequence"/>
</dbReference>
<feature type="transmembrane region" description="Helical" evidence="10">
    <location>
        <begin position="20"/>
        <end position="38"/>
    </location>
</feature>
<keyword evidence="9" id="KW-0511">Multifunctional enzyme</keyword>
<dbReference type="GO" id="GO:0005886">
    <property type="term" value="C:plasma membrane"/>
    <property type="evidence" value="ECO:0007669"/>
    <property type="project" value="UniProtKB-SubCell"/>
</dbReference>
<feature type="domain" description="Prepilin type IV endopeptidase peptidase" evidence="11">
    <location>
        <begin position="130"/>
        <end position="235"/>
    </location>
</feature>
<evidence type="ECO:0000259" key="11">
    <source>
        <dbReference type="Pfam" id="PF01478"/>
    </source>
</evidence>
<keyword evidence="5 9" id="KW-0812">Transmembrane</keyword>
<keyword evidence="9 13" id="KW-0489">Methyltransferase</keyword>
<evidence type="ECO:0000256" key="1">
    <source>
        <dbReference type="ARBA" id="ARBA00004429"/>
    </source>
</evidence>
<evidence type="ECO:0000313" key="14">
    <source>
        <dbReference type="Proteomes" id="UP000243719"/>
    </source>
</evidence>
<sequence length="260" mass="28200">MLDDIALTFASAPGLAWLRYATAFWFGAIAMSFAGVVVDRLPHQLGWRDDPMPGLSIVRPASRCDGCGHRVGWLRLLPVLGYFFAKGRCGHCGMRVRLRYPTMEVAGGLLACASVLHFGTQQHAVWAAALWLVLLFLAWIDACEQWLPAVVTLPLFWTGLLASPFEPDIWSRAVGGALGFGATWAAMALTSRLKRIDAFAGGDVALVSAAGAWLGWTHLPMFLILAALGFLVYALPARRSGRVWMPFGPALSLSFALCLL</sequence>
<comment type="subcellular location">
    <subcellularLocation>
        <location evidence="1">Cell inner membrane</location>
        <topology evidence="1">Multi-pass membrane protein</topology>
    </subcellularLocation>
    <subcellularLocation>
        <location evidence="9">Cell membrane</location>
        <topology evidence="9">Multi-pass membrane protein</topology>
    </subcellularLocation>
</comment>